<evidence type="ECO:0000313" key="2">
    <source>
        <dbReference type="Proteomes" id="UP000198379"/>
    </source>
</evidence>
<reference evidence="1 2" key="1">
    <citation type="submission" date="2017-06" db="EMBL/GenBank/DDBJ databases">
        <authorList>
            <person name="Kim H.J."/>
            <person name="Triplett B.A."/>
        </authorList>
    </citation>
    <scope>NUCLEOTIDE SEQUENCE [LARGE SCALE GENOMIC DNA]</scope>
    <source>
        <strain evidence="1 2">DSM 25597</strain>
    </source>
</reference>
<dbReference type="OrthoDB" id="1330243at2"/>
<dbReference type="Proteomes" id="UP000198379">
    <property type="component" value="Unassembled WGS sequence"/>
</dbReference>
<dbReference type="AlphaFoldDB" id="A0A238ZP69"/>
<dbReference type="RefSeq" id="WP_089371716.1">
    <property type="nucleotide sequence ID" value="NZ_BMEP01000001.1"/>
</dbReference>
<keyword evidence="2" id="KW-1185">Reference proteome</keyword>
<dbReference type="EMBL" id="FZNY01000003">
    <property type="protein sequence ID" value="SNR85167.1"/>
    <property type="molecule type" value="Genomic_DNA"/>
</dbReference>
<proteinExistence type="predicted"/>
<gene>
    <name evidence="1" type="ORF">SAMN06265376_103405</name>
</gene>
<sequence>MKSRPQSNFVTKAILFIVFSIQIGYAQVGIGTTDPQADLHIAGDASTIRIDGLNSTNNANNLGGTDTYPVHVDTNGDLVVLDLPAGAEELVSISQPVIDDSGLSYNNIRTGPNAQPRYEELTDATFTLTRPALVIFTYSLSYEVRNYNDNGFPTNGGRAKRVEAFLRFGTGGDNDNNGDDHDNALGILGTQSESFSNATDDDASFGYYYITATAFKFLQPGTHSVHLWAGLTGGSTGPENIFSVNFGSGGLGYISAYAIY</sequence>
<organism evidence="1 2">
    <name type="scientific">Dokdonia pacifica</name>
    <dbReference type="NCBI Taxonomy" id="1627892"/>
    <lineage>
        <taxon>Bacteria</taxon>
        <taxon>Pseudomonadati</taxon>
        <taxon>Bacteroidota</taxon>
        <taxon>Flavobacteriia</taxon>
        <taxon>Flavobacteriales</taxon>
        <taxon>Flavobacteriaceae</taxon>
        <taxon>Dokdonia</taxon>
    </lineage>
</organism>
<protein>
    <submittedName>
        <fullName evidence="1">Uncharacterized protein</fullName>
    </submittedName>
</protein>
<accession>A0A238ZP69</accession>
<evidence type="ECO:0000313" key="1">
    <source>
        <dbReference type="EMBL" id="SNR85167.1"/>
    </source>
</evidence>
<name>A0A238ZP69_9FLAO</name>